<proteinExistence type="predicted"/>
<dbReference type="SUPFAM" id="SSF81901">
    <property type="entry name" value="HCP-like"/>
    <property type="match status" value="1"/>
</dbReference>
<feature type="signal peptide" evidence="1">
    <location>
        <begin position="1"/>
        <end position="20"/>
    </location>
</feature>
<accession>A0ABY5GWP9</accession>
<dbReference type="InterPro" id="IPR011990">
    <property type="entry name" value="TPR-like_helical_dom_sf"/>
</dbReference>
<dbReference type="EMBL" id="CP073344">
    <property type="protein sequence ID" value="UTW03724.1"/>
    <property type="molecule type" value="Genomic_DNA"/>
</dbReference>
<evidence type="ECO:0000256" key="1">
    <source>
        <dbReference type="SAM" id="SignalP"/>
    </source>
</evidence>
<keyword evidence="1" id="KW-0732">Signal</keyword>
<evidence type="ECO:0000313" key="2">
    <source>
        <dbReference type="EMBL" id="UTW03724.1"/>
    </source>
</evidence>
<feature type="chain" id="PRO_5045700574" evidence="1">
    <location>
        <begin position="21"/>
        <end position="178"/>
    </location>
</feature>
<protein>
    <submittedName>
        <fullName evidence="2">Sel1 repeat family protein</fullName>
    </submittedName>
</protein>
<reference evidence="2" key="1">
    <citation type="submission" date="2021-04" db="EMBL/GenBank/DDBJ databases">
        <title>Oceanospirillales bacteria with DddD are important DMSP degraders in coastal seawater.</title>
        <authorList>
            <person name="Liu J."/>
        </authorList>
    </citation>
    <scope>NUCLEOTIDE SEQUENCE</scope>
    <source>
        <strain evidence="2">GY6</strain>
    </source>
</reference>
<name>A0ABY5GWP9_9GAMM</name>
<dbReference type="Gene3D" id="1.25.40.10">
    <property type="entry name" value="Tetratricopeptide repeat domain"/>
    <property type="match status" value="1"/>
</dbReference>
<dbReference type="Proteomes" id="UP001059950">
    <property type="component" value="Chromosome"/>
</dbReference>
<evidence type="ECO:0000313" key="3">
    <source>
        <dbReference type="Proteomes" id="UP001059950"/>
    </source>
</evidence>
<sequence>MSFKAAIKLMAVVIFPPVLFGCAGAVVESARMTNDAVTRDNYLSAALEGDAEAQYLVGKSFCCAPSNDAESFYNNRKATDFLCRAARQKYPAAAFEVAKIHSGDTVEGVRLLRRTANFVRGDNLDNKVIAYYWYSQAAQHGYAEAADLLNQLEKQDTSQFSSPMTAPCTIDEVYGVKQ</sequence>
<keyword evidence="3" id="KW-1185">Reference proteome</keyword>
<organism evidence="2 3">
    <name type="scientific">Amphritea atlantica</name>
    <dbReference type="NCBI Taxonomy" id="355243"/>
    <lineage>
        <taxon>Bacteria</taxon>
        <taxon>Pseudomonadati</taxon>
        <taxon>Pseudomonadota</taxon>
        <taxon>Gammaproteobacteria</taxon>
        <taxon>Oceanospirillales</taxon>
        <taxon>Oceanospirillaceae</taxon>
        <taxon>Amphritea</taxon>
    </lineage>
</organism>
<gene>
    <name evidence="2" type="ORF">KDX31_01395</name>
</gene>
<dbReference type="PROSITE" id="PS51257">
    <property type="entry name" value="PROKAR_LIPOPROTEIN"/>
    <property type="match status" value="1"/>
</dbReference>